<keyword evidence="3" id="KW-1185">Reference proteome</keyword>
<evidence type="ECO:0000256" key="1">
    <source>
        <dbReference type="SAM" id="MobiDB-lite"/>
    </source>
</evidence>
<evidence type="ECO:0000313" key="3">
    <source>
        <dbReference type="Proteomes" id="UP001497600"/>
    </source>
</evidence>
<reference evidence="2 3" key="1">
    <citation type="submission" date="2024-01" db="EMBL/GenBank/DDBJ databases">
        <authorList>
            <consortium name="Genoscope - CEA"/>
            <person name="William W."/>
        </authorList>
    </citation>
    <scope>NUCLEOTIDE SEQUENCE [LARGE SCALE GENOMIC DNA]</scope>
    <source>
        <strain evidence="2 3">29B2s-10</strain>
    </source>
</reference>
<name>A0ABP0ECD2_9ASCO</name>
<organism evidence="2 3">
    <name type="scientific">[Candida] anglica</name>
    <dbReference type="NCBI Taxonomy" id="148631"/>
    <lineage>
        <taxon>Eukaryota</taxon>
        <taxon>Fungi</taxon>
        <taxon>Dikarya</taxon>
        <taxon>Ascomycota</taxon>
        <taxon>Saccharomycotina</taxon>
        <taxon>Pichiomycetes</taxon>
        <taxon>Debaryomycetaceae</taxon>
        <taxon>Kurtzmaniella</taxon>
    </lineage>
</organism>
<evidence type="ECO:0008006" key="4">
    <source>
        <dbReference type="Google" id="ProtNLM"/>
    </source>
</evidence>
<dbReference type="SUPFAM" id="SSF55729">
    <property type="entry name" value="Acyl-CoA N-acyltransferases (Nat)"/>
    <property type="match status" value="1"/>
</dbReference>
<feature type="compositionally biased region" description="Basic and acidic residues" evidence="1">
    <location>
        <begin position="19"/>
        <end position="29"/>
    </location>
</feature>
<dbReference type="InterPro" id="IPR016181">
    <property type="entry name" value="Acyl_CoA_acyltransferase"/>
</dbReference>
<evidence type="ECO:0000313" key="2">
    <source>
        <dbReference type="EMBL" id="CAK7907301.1"/>
    </source>
</evidence>
<sequence length="274" mass="30910">MSSEAATITESSNSNEADGGEKPDSISSYDHVKTLDQSDVKKAALTLFEAFRTDALAKHLTSHIDDTGIRDEIELSLYECYVSQHISKGLCLGINEGDDRFETVAVWSLPHSEHAGLESFNTLMESGFYKVWFVCDPVAREKIFQGMMNLLEDTFERIMSTDSRFKGKNVYTLVYLGSTKAARGKGNARRMFNYMFENYLDKTSNNIGYLESSSATNIPIYEKFGFKFYEDICLGNKAEGVEGKDYAVMNVMVRDSYAHDWTKDENLHVSKGKL</sequence>
<dbReference type="EMBL" id="OZ004257">
    <property type="protein sequence ID" value="CAK7907301.1"/>
    <property type="molecule type" value="Genomic_DNA"/>
</dbReference>
<accession>A0ABP0ECD2</accession>
<dbReference type="Gene3D" id="3.40.630.30">
    <property type="match status" value="1"/>
</dbReference>
<dbReference type="InterPro" id="IPR052523">
    <property type="entry name" value="Trichothecene_AcTrans"/>
</dbReference>
<feature type="compositionally biased region" description="Polar residues" evidence="1">
    <location>
        <begin position="1"/>
        <end position="16"/>
    </location>
</feature>
<protein>
    <recommendedName>
        <fullName evidence="4">N-acetyltransferase domain-containing protein</fullName>
    </recommendedName>
</protein>
<dbReference type="PANTHER" id="PTHR42791:SF1">
    <property type="entry name" value="N-ACETYLTRANSFERASE DOMAIN-CONTAINING PROTEIN"/>
    <property type="match status" value="1"/>
</dbReference>
<gene>
    <name evidence="2" type="ORF">CAAN4_E04874</name>
</gene>
<proteinExistence type="predicted"/>
<feature type="region of interest" description="Disordered" evidence="1">
    <location>
        <begin position="1"/>
        <end position="29"/>
    </location>
</feature>
<dbReference type="PANTHER" id="PTHR42791">
    <property type="entry name" value="GNAT FAMILY ACETYLTRANSFERASE"/>
    <property type="match status" value="1"/>
</dbReference>
<dbReference type="Proteomes" id="UP001497600">
    <property type="component" value="Chromosome E"/>
</dbReference>